<dbReference type="PATRIC" id="fig|1316936.3.peg.77"/>
<dbReference type="RefSeq" id="WP_021130473.1">
    <property type="nucleotide sequence ID" value="NZ_AQPH01000001.1"/>
</dbReference>
<organism evidence="2 3">
    <name type="scientific">Magnetospirillum fulvum MGU-K5</name>
    <dbReference type="NCBI Taxonomy" id="1316936"/>
    <lineage>
        <taxon>Bacteria</taxon>
        <taxon>Pseudomonadati</taxon>
        <taxon>Pseudomonadota</taxon>
        <taxon>Alphaproteobacteria</taxon>
        <taxon>Rhodospirillales</taxon>
        <taxon>Rhodospirillaceae</taxon>
        <taxon>Magnetospirillum</taxon>
    </lineage>
</organism>
<name>S9SCB6_MAGFU</name>
<dbReference type="eggNOG" id="ENOG50327XW">
    <property type="taxonomic scope" value="Bacteria"/>
</dbReference>
<dbReference type="OrthoDB" id="7032309at2"/>
<feature type="region of interest" description="Disordered" evidence="1">
    <location>
        <begin position="213"/>
        <end position="355"/>
    </location>
</feature>
<accession>S9SCB6</accession>
<evidence type="ECO:0000313" key="2">
    <source>
        <dbReference type="EMBL" id="EPY03527.1"/>
    </source>
</evidence>
<evidence type="ECO:0000313" key="3">
    <source>
        <dbReference type="Proteomes" id="UP000015350"/>
    </source>
</evidence>
<feature type="compositionally biased region" description="Basic and acidic residues" evidence="1">
    <location>
        <begin position="213"/>
        <end position="231"/>
    </location>
</feature>
<evidence type="ECO:0008006" key="4">
    <source>
        <dbReference type="Google" id="ProtNLM"/>
    </source>
</evidence>
<feature type="compositionally biased region" description="Basic and acidic residues" evidence="1">
    <location>
        <begin position="245"/>
        <end position="346"/>
    </location>
</feature>
<gene>
    <name evidence="2" type="ORF">K678_00410</name>
</gene>
<sequence>MNEITTIDQTGTESSTGTALVIFDQPMTPAALFAPGATDPLIARIKAEVAKEVVDPTTEKGRKAIISLAMKVTKTKTAIDAARKDLVSDEKKRLAAIDAEGRRIWDELETLAKDVRRPVTEYEEREKNRIAAHEAAVAAIRALADLPPDPTIGQIAERLADAEAVSTEGREEFTALAAQAKASVVETLTAKLKATKKADEDRAELERLRREAAERERREREEAAARKAKEEAEAEAARLAAEAARAAEAERQRIQREAEEREAAIKAEAERKEREAAEALARAEREKAEAKAAAEAAARKAEEDRIRAEEDAKRREQEAADRERQRIAAEKAAEEEATRKREADKVHRARINNEAPAGLVATGLDEDTAKKAIKAIALGQVPHVTISY</sequence>
<comment type="caution">
    <text evidence="2">The sequence shown here is derived from an EMBL/GenBank/DDBJ whole genome shotgun (WGS) entry which is preliminary data.</text>
</comment>
<dbReference type="STRING" id="1316936.K678_00410"/>
<reference evidence="2 3" key="1">
    <citation type="submission" date="2013-04" db="EMBL/GenBank/DDBJ databases">
        <authorList>
            <person name="Kuznetsov B."/>
            <person name="Ivanovsky R."/>
        </authorList>
    </citation>
    <scope>NUCLEOTIDE SEQUENCE [LARGE SCALE GENOMIC DNA]</scope>
    <source>
        <strain evidence="2 3">MGU-K5</strain>
    </source>
</reference>
<protein>
    <recommendedName>
        <fullName evidence="4">TolA protein</fullName>
    </recommendedName>
</protein>
<evidence type="ECO:0000256" key="1">
    <source>
        <dbReference type="SAM" id="MobiDB-lite"/>
    </source>
</evidence>
<dbReference type="EMBL" id="AQPH01000001">
    <property type="protein sequence ID" value="EPY03527.1"/>
    <property type="molecule type" value="Genomic_DNA"/>
</dbReference>
<dbReference type="Proteomes" id="UP000015350">
    <property type="component" value="Unassembled WGS sequence"/>
</dbReference>
<dbReference type="AlphaFoldDB" id="S9SCB6"/>
<proteinExistence type="predicted"/>